<evidence type="ECO:0000313" key="3">
    <source>
        <dbReference type="Proteomes" id="UP000615234"/>
    </source>
</evidence>
<dbReference type="EMBL" id="JACOOX010000007">
    <property type="protein sequence ID" value="MBC5663669.1"/>
    <property type="molecule type" value="Genomic_DNA"/>
</dbReference>
<evidence type="ECO:0000259" key="1">
    <source>
        <dbReference type="Pfam" id="PF01609"/>
    </source>
</evidence>
<protein>
    <submittedName>
        <fullName evidence="2">Transposase</fullName>
    </submittedName>
</protein>
<accession>A0A8I0DUP7</accession>
<proteinExistence type="predicted"/>
<dbReference type="AlphaFoldDB" id="A0A8I0DUP7"/>
<reference evidence="2 3" key="1">
    <citation type="submission" date="2020-08" db="EMBL/GenBank/DDBJ databases">
        <title>Genome public.</title>
        <authorList>
            <person name="Liu C."/>
            <person name="Sun Q."/>
        </authorList>
    </citation>
    <scope>NUCLEOTIDE SEQUENCE [LARGE SCALE GENOMIC DNA]</scope>
    <source>
        <strain evidence="2 3">NSJ-10</strain>
    </source>
</reference>
<comment type="caution">
    <text evidence="2">The sequence shown here is derived from an EMBL/GenBank/DDBJ whole genome shotgun (WGS) entry which is preliminary data.</text>
</comment>
<dbReference type="GO" id="GO:0004803">
    <property type="term" value="F:transposase activity"/>
    <property type="evidence" value="ECO:0007669"/>
    <property type="project" value="InterPro"/>
</dbReference>
<feature type="domain" description="Transposase IS4-like" evidence="1">
    <location>
        <begin position="7"/>
        <end position="61"/>
    </location>
</feature>
<dbReference type="InterPro" id="IPR012337">
    <property type="entry name" value="RNaseH-like_sf"/>
</dbReference>
<dbReference type="Proteomes" id="UP000615234">
    <property type="component" value="Unassembled WGS sequence"/>
</dbReference>
<gene>
    <name evidence="2" type="ORF">H8S09_12435</name>
</gene>
<name>A0A8I0DUP7_9FIRM</name>
<dbReference type="GO" id="GO:0006313">
    <property type="term" value="P:DNA transposition"/>
    <property type="evidence" value="ECO:0007669"/>
    <property type="project" value="InterPro"/>
</dbReference>
<dbReference type="GO" id="GO:0003677">
    <property type="term" value="F:DNA binding"/>
    <property type="evidence" value="ECO:0007669"/>
    <property type="project" value="InterPro"/>
</dbReference>
<evidence type="ECO:0000313" key="2">
    <source>
        <dbReference type="EMBL" id="MBC5663669.1"/>
    </source>
</evidence>
<dbReference type="InterPro" id="IPR002559">
    <property type="entry name" value="Transposase_11"/>
</dbReference>
<sequence>MRVFISTNVELSTQEILNTYSRRWPIELFFRQSKGKLALDKCQMHSRKGIQRYWLIMSLVHYMCCMHSEDCTFEDGYRYFQKQLKTEQLTNLHTFIKNGASLEAVFEMVG</sequence>
<organism evidence="2 3">
    <name type="scientific">Coprococcus hominis</name>
    <name type="common">ex Liu et al. 2022</name>
    <dbReference type="NCBI Taxonomy" id="2763039"/>
    <lineage>
        <taxon>Bacteria</taxon>
        <taxon>Bacillati</taxon>
        <taxon>Bacillota</taxon>
        <taxon>Clostridia</taxon>
        <taxon>Lachnospirales</taxon>
        <taxon>Lachnospiraceae</taxon>
        <taxon>Coprococcus</taxon>
    </lineage>
</organism>
<dbReference type="Pfam" id="PF01609">
    <property type="entry name" value="DDE_Tnp_1"/>
    <property type="match status" value="1"/>
</dbReference>
<keyword evidence="3" id="KW-1185">Reference proteome</keyword>
<dbReference type="SUPFAM" id="SSF53098">
    <property type="entry name" value="Ribonuclease H-like"/>
    <property type="match status" value="1"/>
</dbReference>